<evidence type="ECO:0000256" key="1">
    <source>
        <dbReference type="ARBA" id="ARBA00008887"/>
    </source>
</evidence>
<keyword evidence="3" id="KW-1185">Reference proteome</keyword>
<comment type="similarity">
    <text evidence="1">Belongs to the dynein heavy chain family.</text>
</comment>
<evidence type="ECO:0000259" key="2">
    <source>
        <dbReference type="Pfam" id="PF08385"/>
    </source>
</evidence>
<dbReference type="GO" id="GO:0051959">
    <property type="term" value="F:dynein light intermediate chain binding"/>
    <property type="evidence" value="ECO:0007669"/>
    <property type="project" value="InterPro"/>
</dbReference>
<dbReference type="GO" id="GO:0005858">
    <property type="term" value="C:axonemal dynein complex"/>
    <property type="evidence" value="ECO:0007669"/>
    <property type="project" value="TreeGrafter"/>
</dbReference>
<dbReference type="GO" id="GO:0007018">
    <property type="term" value="P:microtubule-based movement"/>
    <property type="evidence" value="ECO:0007669"/>
    <property type="project" value="InterPro"/>
</dbReference>
<dbReference type="Proteomes" id="UP000887563">
    <property type="component" value="Unplaced"/>
</dbReference>
<dbReference type="PANTHER" id="PTHR46532">
    <property type="entry name" value="MALE FERTILITY FACTOR KL5"/>
    <property type="match status" value="1"/>
</dbReference>
<dbReference type="PANTHER" id="PTHR46532:SF4">
    <property type="entry name" value="AAA+ ATPASE DOMAIN-CONTAINING PROTEIN"/>
    <property type="match status" value="1"/>
</dbReference>
<protein>
    <submittedName>
        <fullName evidence="4">Dynein heavy chain tail domain-containing protein</fullName>
    </submittedName>
</protein>
<dbReference type="InterPro" id="IPR013594">
    <property type="entry name" value="Dynein_heavy_tail"/>
</dbReference>
<feature type="domain" description="Dynein heavy chain tail" evidence="2">
    <location>
        <begin position="106"/>
        <end position="687"/>
    </location>
</feature>
<name>A0A914M396_MELIC</name>
<proteinExistence type="inferred from homology"/>
<dbReference type="GO" id="GO:0045505">
    <property type="term" value="F:dynein intermediate chain binding"/>
    <property type="evidence" value="ECO:0007669"/>
    <property type="project" value="InterPro"/>
</dbReference>
<sequence>MQSDTEFQEPDEFIENLQKELTRLIEGFRHVKSLSDGDRSKLAPIEKSLKETLVLVGLTKQNMEIPDLCLQINPHIHQIVYAARIGNRKPKPEDLGALGQDPDFLASLSNGVVEWIKAIQKVTNMDRDPSSGTALQEATFWINLEKALVKITALRDSVEVITTLDVLKAGKRFHVTTSFESDTGLKEKLTTAIDYNVLMKDLPLSELLGASDLDSLRQAMLNIFNVFKKLRITKYPVKRAIQFFNTISADLCEQMIQVVLLFAVFLLFNFKILKPRLLMHAPISELDEVMAICTKIWFQWDEESDKIQAMFREIAKRQRSGVKFQHRNQYRHKDLENRLNELTTFRRQHEQLSNVISRVLRFKGANSLGNITEQQFQFSIIKAYETIKDVKYLDLSHSGQQAWESSMQYYKNHIVGIETQLASHLRDQLGSCKSADDMFSIFSRYNALFVRPHIQTAIREYQAVLIDRVREDIRILQETIIDPKKMELAIFVVEGYDIPEFSAKIMWLRQNELQLNMNMQRIADVLGTQWVNHLEGRELKEECDLLKKQLDTKAIFNEWSDKILEKCKTTNDKLFCVEKQQRDGKVICRFRVNYSSDSIQIAKDVRNLRNMGIHIPFKIMSHSHGISQYNPYAISLMESVRIYESTNELILTRPSVENLVAGYRLIIHDLLCEGYKTDWNNFKLESYVCKFGEAVNNFLEKVTDLTEYLDKIDVELAALDKCQYNKETISQIIGSIQKSIDQMTFNDYSNLHKWIEELDKTLEAKLARRLEEAIHVWTLVLQQNRDELEDEREANISPKINTISLEIRIVSQFITLVPSLEKAKSDLSDQFYQWHSIITAQPRIYRFKTLQLLQQNPDFSTYKCVLLKLPKKQQRLFEVYKAIDDVLLKTNDYVSHWTRYQALWDLQQDILFERLGSELTNWMKVILEIKKSRSIIDSPESQHKIFPFSVDYSRVQLKIAMKYDYWQKEVLFKFGNFLGTSMQDFFAHISSARSELESHSISSDNTSDTVALIAQIQNLKKHIVPFKNKVSSYCTGQKLLNNHRFTFPPSWLYAENVEGEWSALMDVLEMKDTVIQTQITNLQTRIHEEDKLLEKHITDLITEWNKSRPVKGAILPKDALAILSIFEDKFKRLKKEQENIVKAKNALEISESVVSLNQQSASKLEIALEELEDLYFVFS</sequence>
<organism evidence="3 4">
    <name type="scientific">Meloidogyne incognita</name>
    <name type="common">Southern root-knot nematode worm</name>
    <name type="synonym">Oxyuris incognita</name>
    <dbReference type="NCBI Taxonomy" id="6306"/>
    <lineage>
        <taxon>Eukaryota</taxon>
        <taxon>Metazoa</taxon>
        <taxon>Ecdysozoa</taxon>
        <taxon>Nematoda</taxon>
        <taxon>Chromadorea</taxon>
        <taxon>Rhabditida</taxon>
        <taxon>Tylenchina</taxon>
        <taxon>Tylenchomorpha</taxon>
        <taxon>Tylenchoidea</taxon>
        <taxon>Meloidogynidae</taxon>
        <taxon>Meloidogyninae</taxon>
        <taxon>Meloidogyne</taxon>
        <taxon>Meloidogyne incognita group</taxon>
    </lineage>
</organism>
<dbReference type="AlphaFoldDB" id="A0A914M396"/>
<evidence type="ECO:0000313" key="4">
    <source>
        <dbReference type="WBParaSite" id="Minc3s01128g20989"/>
    </source>
</evidence>
<dbReference type="InterPro" id="IPR026983">
    <property type="entry name" value="DHC"/>
</dbReference>
<evidence type="ECO:0000313" key="3">
    <source>
        <dbReference type="Proteomes" id="UP000887563"/>
    </source>
</evidence>
<dbReference type="WBParaSite" id="Minc3s01128g20989">
    <property type="protein sequence ID" value="Minc3s01128g20989"/>
    <property type="gene ID" value="Minc3s01128g20989"/>
</dbReference>
<dbReference type="Pfam" id="PF08385">
    <property type="entry name" value="DHC_N1"/>
    <property type="match status" value="1"/>
</dbReference>
<reference evidence="4" key="1">
    <citation type="submission" date="2022-11" db="UniProtKB">
        <authorList>
            <consortium name="WormBaseParasite"/>
        </authorList>
    </citation>
    <scope>IDENTIFICATION</scope>
</reference>
<accession>A0A914M396</accession>